<keyword evidence="1" id="KW-0238">DNA-binding</keyword>
<keyword evidence="4" id="KW-0540">Nuclease</keyword>
<protein>
    <submittedName>
        <fullName evidence="4">RNA-guided endonuclease InsQ/TnpB family protein</fullName>
    </submittedName>
</protein>
<dbReference type="NCBIfam" id="TIGR01766">
    <property type="entry name" value="IS200/IS605 family accessory protein TnpB-like domain"/>
    <property type="match status" value="1"/>
</dbReference>
<feature type="domain" description="Cas12f1-like TNB" evidence="3">
    <location>
        <begin position="322"/>
        <end position="388"/>
    </location>
</feature>
<evidence type="ECO:0000256" key="1">
    <source>
        <dbReference type="ARBA" id="ARBA00023125"/>
    </source>
</evidence>
<comment type="caution">
    <text evidence="4">The sequence shown here is derived from an EMBL/GenBank/DDBJ whole genome shotgun (WGS) entry which is preliminary data.</text>
</comment>
<evidence type="ECO:0000259" key="3">
    <source>
        <dbReference type="Pfam" id="PF07282"/>
    </source>
</evidence>
<proteinExistence type="predicted"/>
<dbReference type="Proteomes" id="UP001597185">
    <property type="component" value="Unassembled WGS sequence"/>
</dbReference>
<evidence type="ECO:0000256" key="2">
    <source>
        <dbReference type="SAM" id="MobiDB-lite"/>
    </source>
</evidence>
<dbReference type="EMBL" id="JBHUDB010000009">
    <property type="protein sequence ID" value="MFD1571220.1"/>
    <property type="molecule type" value="Genomic_DNA"/>
</dbReference>
<dbReference type="NCBIfam" id="NF040570">
    <property type="entry name" value="guided_TnpB"/>
    <property type="match status" value="1"/>
</dbReference>
<dbReference type="GO" id="GO:0003677">
    <property type="term" value="F:DNA binding"/>
    <property type="evidence" value="ECO:0007669"/>
    <property type="project" value="UniProtKB-KW"/>
</dbReference>
<dbReference type="GO" id="GO:0004519">
    <property type="term" value="F:endonuclease activity"/>
    <property type="evidence" value="ECO:0007669"/>
    <property type="project" value="UniProtKB-KW"/>
</dbReference>
<keyword evidence="5" id="KW-1185">Reference proteome</keyword>
<name>A0ABD6C2P9_9EURY</name>
<dbReference type="RefSeq" id="WP_256419375.1">
    <property type="nucleotide sequence ID" value="NZ_JANHDL010000018.1"/>
</dbReference>
<dbReference type="Pfam" id="PF07282">
    <property type="entry name" value="Cas12f1-like_TNB"/>
    <property type="match status" value="1"/>
</dbReference>
<gene>
    <name evidence="4" type="ORF">ACFR9T_11580</name>
</gene>
<feature type="region of interest" description="Disordered" evidence="2">
    <location>
        <begin position="426"/>
        <end position="450"/>
    </location>
</feature>
<dbReference type="InterPro" id="IPR010095">
    <property type="entry name" value="Cas12f1-like_TNB"/>
</dbReference>
<keyword evidence="4" id="KW-0255">Endonuclease</keyword>
<accession>A0ABD6C2P9</accession>
<sequence length="450" mass="50708">MSVKANRTVRIPLSVPDHRVDDLHATHNPYQYCQNRTVDWCWPDAPTHPDDLKTSKGDAEDALYDDLRDKTDNELHANLVQKAIKDAVSAVGSCKTSWENGDRISKPEFQNRSDESYTMTYDKRAGTYHRYKASFAVLDGAPVHCRYELPATLNATPYDQYVRDARWQFSTSKLVFDGEQFWLHAVMNRSYTDAPEYPPTADGSDTHEDFTRVLGVDLNVNGHSAVTSAGGFHGNADYLNHRRSTYEELRGELQETGTRSAHLRIQSRQGVEWAWFDQYAHHVANCIVADAVTVGATHVVFENLTRIRQRISNEPKFQQWLFRRVQEYVEYKLEEFGINFEQVAARYTSQSCSRTDCDCVDEDNRSGKQFNCVSCGYALNADLNAAKNTGLKFLETLPASRTCSSGKATSQLALVSGTLTPTGSFSRMDWASTDKPHPQRASGSLSARAK</sequence>
<feature type="compositionally biased region" description="Polar residues" evidence="2">
    <location>
        <begin position="441"/>
        <end position="450"/>
    </location>
</feature>
<organism evidence="4 5">
    <name type="scientific">Halorubrum laminariae</name>
    <dbReference type="NCBI Taxonomy" id="1433523"/>
    <lineage>
        <taxon>Archaea</taxon>
        <taxon>Methanobacteriati</taxon>
        <taxon>Methanobacteriota</taxon>
        <taxon>Stenosarchaea group</taxon>
        <taxon>Halobacteria</taxon>
        <taxon>Halobacteriales</taxon>
        <taxon>Haloferacaceae</taxon>
        <taxon>Halorubrum</taxon>
    </lineage>
</organism>
<evidence type="ECO:0000313" key="5">
    <source>
        <dbReference type="Proteomes" id="UP001597185"/>
    </source>
</evidence>
<dbReference type="AlphaFoldDB" id="A0ABD6C2P9"/>
<keyword evidence="4" id="KW-0378">Hydrolase</keyword>
<evidence type="ECO:0000313" key="4">
    <source>
        <dbReference type="EMBL" id="MFD1571220.1"/>
    </source>
</evidence>
<reference evidence="4 5" key="1">
    <citation type="journal article" date="2019" name="Int. J. Syst. Evol. Microbiol.">
        <title>The Global Catalogue of Microorganisms (GCM) 10K type strain sequencing project: providing services to taxonomists for standard genome sequencing and annotation.</title>
        <authorList>
            <consortium name="The Broad Institute Genomics Platform"/>
            <consortium name="The Broad Institute Genome Sequencing Center for Infectious Disease"/>
            <person name="Wu L."/>
            <person name="Ma J."/>
        </authorList>
    </citation>
    <scope>NUCLEOTIDE SEQUENCE [LARGE SCALE GENOMIC DNA]</scope>
    <source>
        <strain evidence="4 5">CGMCC 1.12689</strain>
    </source>
</reference>